<evidence type="ECO:0008006" key="3">
    <source>
        <dbReference type="Google" id="ProtNLM"/>
    </source>
</evidence>
<dbReference type="AlphaFoldDB" id="A0AAV2NKZ7"/>
<sequence>MVDNVGAIKLAKNPEFHKRTKHVEVKYHFVREKYQENAIRIEHANTENMIADIMTKPLGRQKFEKFRHQLGLVDEAHTYISYFERKC</sequence>
<protein>
    <recommendedName>
        <fullName evidence="3">Copia protein</fullName>
    </recommendedName>
</protein>
<organism evidence="1 2">
    <name type="scientific">Lasius platythorax</name>
    <dbReference type="NCBI Taxonomy" id="488582"/>
    <lineage>
        <taxon>Eukaryota</taxon>
        <taxon>Metazoa</taxon>
        <taxon>Ecdysozoa</taxon>
        <taxon>Arthropoda</taxon>
        <taxon>Hexapoda</taxon>
        <taxon>Insecta</taxon>
        <taxon>Pterygota</taxon>
        <taxon>Neoptera</taxon>
        <taxon>Endopterygota</taxon>
        <taxon>Hymenoptera</taxon>
        <taxon>Apocrita</taxon>
        <taxon>Aculeata</taxon>
        <taxon>Formicoidea</taxon>
        <taxon>Formicidae</taxon>
        <taxon>Formicinae</taxon>
        <taxon>Lasius</taxon>
        <taxon>Lasius</taxon>
    </lineage>
</organism>
<gene>
    <name evidence="1" type="ORF">LPLAT_LOCUS7173</name>
</gene>
<accession>A0AAV2NKZ7</accession>
<evidence type="ECO:0000313" key="1">
    <source>
        <dbReference type="EMBL" id="CAL1681010.1"/>
    </source>
</evidence>
<dbReference type="Proteomes" id="UP001497644">
    <property type="component" value="Chromosome 3"/>
</dbReference>
<reference evidence="1" key="1">
    <citation type="submission" date="2024-04" db="EMBL/GenBank/DDBJ databases">
        <authorList>
            <consortium name="Molecular Ecology Group"/>
        </authorList>
    </citation>
    <scope>NUCLEOTIDE SEQUENCE</scope>
</reference>
<keyword evidence="2" id="KW-1185">Reference proteome</keyword>
<evidence type="ECO:0000313" key="2">
    <source>
        <dbReference type="Proteomes" id="UP001497644"/>
    </source>
</evidence>
<dbReference type="EMBL" id="OZ034826">
    <property type="protein sequence ID" value="CAL1681010.1"/>
    <property type="molecule type" value="Genomic_DNA"/>
</dbReference>
<name>A0AAV2NKZ7_9HYME</name>
<dbReference type="CDD" id="cd09272">
    <property type="entry name" value="RNase_HI_RT_Ty1"/>
    <property type="match status" value="1"/>
</dbReference>
<proteinExistence type="predicted"/>